<protein>
    <submittedName>
        <fullName evidence="1">Uncharacterized protein</fullName>
    </submittedName>
</protein>
<dbReference type="EMBL" id="CP016428">
    <property type="protein sequence ID" value="ANW00803.1"/>
    <property type="molecule type" value="Genomic_DNA"/>
</dbReference>
<accession>A0A1B1UDG4</accession>
<evidence type="ECO:0000313" key="2">
    <source>
        <dbReference type="Proteomes" id="UP000092839"/>
    </source>
</evidence>
<proteinExistence type="predicted"/>
<dbReference type="KEGG" id="bic:LMTR13_12085"/>
<keyword evidence="2" id="KW-1185">Reference proteome</keyword>
<dbReference type="RefSeq" id="WP_065728076.1">
    <property type="nucleotide sequence ID" value="NZ_CP016428.1"/>
</dbReference>
<gene>
    <name evidence="1" type="ORF">LMTR13_12085</name>
</gene>
<evidence type="ECO:0000313" key="1">
    <source>
        <dbReference type="EMBL" id="ANW00803.1"/>
    </source>
</evidence>
<sequence length="125" mass="13549">MLIDSADGRSITALVGIDELGKMLGDNFVEFVAADQARSICFVNRMAWVSITSHPQIAGVSQINFANRRPLGVAGSVILLCGQHKRAATTNTTECRQLADTPRNQMIKLIIFRLCLDCGRALSTA</sequence>
<dbReference type="Proteomes" id="UP000092839">
    <property type="component" value="Chromosome"/>
</dbReference>
<dbReference type="AlphaFoldDB" id="A0A1B1UDG4"/>
<organism evidence="1 2">
    <name type="scientific">Bradyrhizobium icense</name>
    <dbReference type="NCBI Taxonomy" id="1274631"/>
    <lineage>
        <taxon>Bacteria</taxon>
        <taxon>Pseudomonadati</taxon>
        <taxon>Pseudomonadota</taxon>
        <taxon>Alphaproteobacteria</taxon>
        <taxon>Hyphomicrobiales</taxon>
        <taxon>Nitrobacteraceae</taxon>
        <taxon>Bradyrhizobium</taxon>
    </lineage>
</organism>
<name>A0A1B1UDG4_9BRAD</name>
<reference evidence="1 2" key="1">
    <citation type="submission" date="2016-07" db="EMBL/GenBank/DDBJ databases">
        <title>Complete genome sequence of Bradyrhizobium icense LMTR 13T, a potential inoculant strain isolated from lima bean (Phaseolus lunatus) in Peru.</title>
        <authorList>
            <person name="Ormeno-Orrillo E."/>
            <person name="Duran D."/>
            <person name="Rogel M.A."/>
            <person name="Rey L."/>
            <person name="Imperial J."/>
            <person name="Ruiz-Argueso T."/>
            <person name="Martinez-Romero E."/>
        </authorList>
    </citation>
    <scope>NUCLEOTIDE SEQUENCE [LARGE SCALE GENOMIC DNA]</scope>
    <source>
        <strain evidence="1 2">LMTR 13</strain>
    </source>
</reference>